<dbReference type="PANTHER" id="PTHR13604:SF0">
    <property type="entry name" value="ABASIC SITE PROCESSING PROTEIN HMCES"/>
    <property type="match status" value="1"/>
</dbReference>
<keyword evidence="4" id="KW-0378">Hydrolase</keyword>
<organism evidence="9 10">
    <name type="scientific">Glutinoglossum americanum</name>
    <dbReference type="NCBI Taxonomy" id="1670608"/>
    <lineage>
        <taxon>Eukaryota</taxon>
        <taxon>Fungi</taxon>
        <taxon>Dikarya</taxon>
        <taxon>Ascomycota</taxon>
        <taxon>Pezizomycotina</taxon>
        <taxon>Geoglossomycetes</taxon>
        <taxon>Geoglossales</taxon>
        <taxon>Geoglossaceae</taxon>
        <taxon>Glutinoglossum</taxon>
    </lineage>
</organism>
<dbReference type="InterPro" id="IPR036590">
    <property type="entry name" value="SRAP-like"/>
</dbReference>
<evidence type="ECO:0000256" key="6">
    <source>
        <dbReference type="ARBA" id="ARBA00023125"/>
    </source>
</evidence>
<dbReference type="GO" id="GO:0106300">
    <property type="term" value="P:protein-DNA covalent cross-linking repair"/>
    <property type="evidence" value="ECO:0007669"/>
    <property type="project" value="InterPro"/>
</dbReference>
<dbReference type="AlphaFoldDB" id="A0A9P8L2P3"/>
<name>A0A9P8L2P3_9PEZI</name>
<keyword evidence="2" id="KW-0645">Protease</keyword>
<evidence type="ECO:0000256" key="7">
    <source>
        <dbReference type="ARBA" id="ARBA00023239"/>
    </source>
</evidence>
<evidence type="ECO:0000313" key="9">
    <source>
        <dbReference type="EMBL" id="KAH0538952.1"/>
    </source>
</evidence>
<dbReference type="PANTHER" id="PTHR13604">
    <property type="entry name" value="DC12-RELATED"/>
    <property type="match status" value="1"/>
</dbReference>
<dbReference type="GO" id="GO:0006508">
    <property type="term" value="P:proteolysis"/>
    <property type="evidence" value="ECO:0007669"/>
    <property type="project" value="UniProtKB-KW"/>
</dbReference>
<dbReference type="GO" id="GO:0003697">
    <property type="term" value="F:single-stranded DNA binding"/>
    <property type="evidence" value="ECO:0007669"/>
    <property type="project" value="InterPro"/>
</dbReference>
<evidence type="ECO:0000256" key="8">
    <source>
        <dbReference type="SAM" id="MobiDB-lite"/>
    </source>
</evidence>
<evidence type="ECO:0008006" key="11">
    <source>
        <dbReference type="Google" id="ProtNLM"/>
    </source>
</evidence>
<feature type="compositionally biased region" description="Basic and acidic residues" evidence="8">
    <location>
        <begin position="73"/>
        <end position="91"/>
    </location>
</feature>
<keyword evidence="3" id="KW-0227">DNA damage</keyword>
<dbReference type="InterPro" id="IPR003738">
    <property type="entry name" value="SRAP"/>
</dbReference>
<dbReference type="EMBL" id="JAGHQL010000091">
    <property type="protein sequence ID" value="KAH0538952.1"/>
    <property type="molecule type" value="Genomic_DNA"/>
</dbReference>
<accession>A0A9P8L2P3</accession>
<dbReference type="OrthoDB" id="2111841at2759"/>
<proteinExistence type="inferred from homology"/>
<dbReference type="Gene3D" id="3.90.1680.10">
    <property type="entry name" value="SOS response associated peptidase-like"/>
    <property type="match status" value="1"/>
</dbReference>
<dbReference type="Proteomes" id="UP000698800">
    <property type="component" value="Unassembled WGS sequence"/>
</dbReference>
<evidence type="ECO:0000256" key="5">
    <source>
        <dbReference type="ARBA" id="ARBA00023124"/>
    </source>
</evidence>
<evidence type="ECO:0000256" key="1">
    <source>
        <dbReference type="ARBA" id="ARBA00008136"/>
    </source>
</evidence>
<evidence type="ECO:0000256" key="4">
    <source>
        <dbReference type="ARBA" id="ARBA00022801"/>
    </source>
</evidence>
<keyword evidence="10" id="KW-1185">Reference proteome</keyword>
<reference evidence="9" key="1">
    <citation type="submission" date="2021-03" db="EMBL/GenBank/DDBJ databases">
        <title>Comparative genomics and phylogenomic investigation of the class Geoglossomycetes provide insights into ecological specialization and systematics.</title>
        <authorList>
            <person name="Melie T."/>
            <person name="Pirro S."/>
            <person name="Miller A.N."/>
            <person name="Quandt A."/>
        </authorList>
    </citation>
    <scope>NUCLEOTIDE SEQUENCE</scope>
    <source>
        <strain evidence="9">GBOQ0MN5Z8</strain>
    </source>
</reference>
<evidence type="ECO:0000256" key="3">
    <source>
        <dbReference type="ARBA" id="ARBA00022763"/>
    </source>
</evidence>
<dbReference type="GO" id="GO:0008233">
    <property type="term" value="F:peptidase activity"/>
    <property type="evidence" value="ECO:0007669"/>
    <property type="project" value="UniProtKB-KW"/>
</dbReference>
<evidence type="ECO:0000256" key="2">
    <source>
        <dbReference type="ARBA" id="ARBA00022670"/>
    </source>
</evidence>
<gene>
    <name evidence="9" type="ORF">FGG08_004467</name>
</gene>
<dbReference type="SUPFAM" id="SSF143081">
    <property type="entry name" value="BB1717-like"/>
    <property type="match status" value="1"/>
</dbReference>
<keyword evidence="5" id="KW-0190">Covalent protein-DNA linkage</keyword>
<dbReference type="Pfam" id="PF02586">
    <property type="entry name" value="SRAP"/>
    <property type="match status" value="1"/>
</dbReference>
<sequence>MCGRYVLALRPAEVRQQLEDSGMPVDEAPEDDAVRQSYNIAPGYYELVYRADVPDWGAGGKHHSEGGEALGPDPKKVKEKGDERAEEDKEAVKGTKYKLQAMKWGLIPFWTKRSPDYSSMLRTINCRDDSLAENRGMWTTMKQRKRCIVICQGFYEWLKKNGGKERIPYYVKRKDGQLMCFAGLWDCVQYEGSSEKLYTYTIITTSPSPQLKFLHDRMPVIFTPNSPSILTWLDPNRTTWTKELQSLLQPYDGELETYAVSKDVGKVGNNSPSFVVPVASVENKGNIRNFFKNAGKEKEGVKKEEEDVKKGIDEMASKHELITLQEPPGTTPPPPEPATPSRKRPQPSSPSSLSLKKHQKPSPTEPIRKSPRKPRSATSNNTAKKSASAAGKGDGGSQKITSFFG</sequence>
<feature type="compositionally biased region" description="Low complexity" evidence="8">
    <location>
        <begin position="376"/>
        <end position="391"/>
    </location>
</feature>
<keyword evidence="6" id="KW-0238">DNA-binding</keyword>
<feature type="region of interest" description="Disordered" evidence="8">
    <location>
        <begin position="59"/>
        <end position="91"/>
    </location>
</feature>
<evidence type="ECO:0000313" key="10">
    <source>
        <dbReference type="Proteomes" id="UP000698800"/>
    </source>
</evidence>
<feature type="region of interest" description="Disordered" evidence="8">
    <location>
        <begin position="321"/>
        <end position="405"/>
    </location>
</feature>
<dbReference type="GO" id="GO:0016829">
    <property type="term" value="F:lyase activity"/>
    <property type="evidence" value="ECO:0007669"/>
    <property type="project" value="UniProtKB-KW"/>
</dbReference>
<keyword evidence="7" id="KW-0456">Lyase</keyword>
<protein>
    <recommendedName>
        <fullName evidence="11">Embryonic stem cell-specific 5-hydroxymethylcytosine-binding protein</fullName>
    </recommendedName>
</protein>
<comment type="caution">
    <text evidence="9">The sequence shown here is derived from an EMBL/GenBank/DDBJ whole genome shotgun (WGS) entry which is preliminary data.</text>
</comment>
<feature type="compositionally biased region" description="Pro residues" evidence="8">
    <location>
        <begin position="329"/>
        <end position="338"/>
    </location>
</feature>
<comment type="similarity">
    <text evidence="1">Belongs to the SOS response-associated peptidase family.</text>
</comment>